<dbReference type="Proteomes" id="UP000345637">
    <property type="component" value="Unassembled WGS sequence"/>
</dbReference>
<dbReference type="EMBL" id="CAADJE010000025">
    <property type="protein sequence ID" value="VFS76907.1"/>
    <property type="molecule type" value="Genomic_DNA"/>
</dbReference>
<name>A0A485BST4_RAOPL</name>
<reference evidence="1 2" key="1">
    <citation type="submission" date="2019-03" db="EMBL/GenBank/DDBJ databases">
        <authorList>
            <consortium name="Pathogen Informatics"/>
        </authorList>
    </citation>
    <scope>NUCLEOTIDE SEQUENCE [LARGE SCALE GENOMIC DNA]</scope>
    <source>
        <strain evidence="1 2">NCTC12998</strain>
    </source>
</reference>
<organism evidence="1 2">
    <name type="scientific">Raoultella planticola</name>
    <name type="common">Klebsiella planticola</name>
    <dbReference type="NCBI Taxonomy" id="575"/>
    <lineage>
        <taxon>Bacteria</taxon>
        <taxon>Pseudomonadati</taxon>
        <taxon>Pseudomonadota</taxon>
        <taxon>Gammaproteobacteria</taxon>
        <taxon>Enterobacterales</taxon>
        <taxon>Enterobacteriaceae</taxon>
        <taxon>Klebsiella/Raoultella group</taxon>
        <taxon>Raoultella</taxon>
    </lineage>
</organism>
<proteinExistence type="predicted"/>
<protein>
    <submittedName>
        <fullName evidence="1">Uncharacterized protein</fullName>
    </submittedName>
</protein>
<gene>
    <name evidence="1" type="ORF">NCTC12998_04912</name>
</gene>
<evidence type="ECO:0000313" key="1">
    <source>
        <dbReference type="EMBL" id="VFS76907.1"/>
    </source>
</evidence>
<accession>A0A485BST4</accession>
<dbReference type="AlphaFoldDB" id="A0A485BST4"/>
<evidence type="ECO:0000313" key="2">
    <source>
        <dbReference type="Proteomes" id="UP000345637"/>
    </source>
</evidence>
<dbReference type="AntiFam" id="ANF00074">
    <property type="entry name" value="Shadow ORF (opposite alaS)"/>
</dbReference>
<sequence length="84" mass="9512">MVAVVEEDFGTRTARTGIAHLPEVVRSERRAFIIANADNTLTWNADLIRPDIEGFVIGFVDGNPQFIFRQREPVFPRSAVPMRI</sequence>